<dbReference type="InterPro" id="IPR000600">
    <property type="entry name" value="ROK"/>
</dbReference>
<dbReference type="SUPFAM" id="SSF53067">
    <property type="entry name" value="Actin-like ATPase domain"/>
    <property type="match status" value="1"/>
</dbReference>
<organism evidence="2 3">
    <name type="scientific">Acetobacteroides hydrogenigenes</name>
    <dbReference type="NCBI Taxonomy" id="979970"/>
    <lineage>
        <taxon>Bacteria</taxon>
        <taxon>Pseudomonadati</taxon>
        <taxon>Bacteroidota</taxon>
        <taxon>Bacteroidia</taxon>
        <taxon>Bacteroidales</taxon>
        <taxon>Rikenellaceae</taxon>
        <taxon>Acetobacteroides</taxon>
    </lineage>
</organism>
<name>A0A4R2E895_9BACT</name>
<dbReference type="Gene3D" id="3.30.420.40">
    <property type="match status" value="2"/>
</dbReference>
<dbReference type="EMBL" id="SLWB01000016">
    <property type="protein sequence ID" value="TCN63056.1"/>
    <property type="molecule type" value="Genomic_DNA"/>
</dbReference>
<evidence type="ECO:0000313" key="3">
    <source>
        <dbReference type="Proteomes" id="UP000294830"/>
    </source>
</evidence>
<comment type="similarity">
    <text evidence="1">Belongs to the ROK (NagC/XylR) family.</text>
</comment>
<dbReference type="Proteomes" id="UP000294830">
    <property type="component" value="Unassembled WGS sequence"/>
</dbReference>
<proteinExistence type="inferred from homology"/>
<comment type="caution">
    <text evidence="2">The sequence shown here is derived from an EMBL/GenBank/DDBJ whole genome shotgun (WGS) entry which is preliminary data.</text>
</comment>
<gene>
    <name evidence="2" type="ORF">CLV25_11634</name>
</gene>
<dbReference type="PANTHER" id="PTHR18964">
    <property type="entry name" value="ROK (REPRESSOR, ORF, KINASE) FAMILY"/>
    <property type="match status" value="1"/>
</dbReference>
<dbReference type="InterPro" id="IPR043129">
    <property type="entry name" value="ATPase_NBD"/>
</dbReference>
<dbReference type="RefSeq" id="WP_131840223.1">
    <property type="nucleotide sequence ID" value="NZ_SLWB01000016.1"/>
</dbReference>
<dbReference type="Pfam" id="PF00480">
    <property type="entry name" value="ROK"/>
    <property type="match status" value="1"/>
</dbReference>
<keyword evidence="2" id="KW-0808">Transferase</keyword>
<protein>
    <submittedName>
        <fullName evidence="2">Glucokinase</fullName>
    </submittedName>
</protein>
<dbReference type="AlphaFoldDB" id="A0A4R2E895"/>
<evidence type="ECO:0000313" key="2">
    <source>
        <dbReference type="EMBL" id="TCN63056.1"/>
    </source>
</evidence>
<accession>A0A4R2E895</accession>
<keyword evidence="2" id="KW-0418">Kinase</keyword>
<reference evidence="2 3" key="1">
    <citation type="submission" date="2019-03" db="EMBL/GenBank/DDBJ databases">
        <title>Genomic Encyclopedia of Archaeal and Bacterial Type Strains, Phase II (KMG-II): from individual species to whole genera.</title>
        <authorList>
            <person name="Goeker M."/>
        </authorList>
    </citation>
    <scope>NUCLEOTIDE SEQUENCE [LARGE SCALE GENOMIC DNA]</scope>
    <source>
        <strain evidence="2 3">RL-C</strain>
    </source>
</reference>
<dbReference type="GO" id="GO:0016301">
    <property type="term" value="F:kinase activity"/>
    <property type="evidence" value="ECO:0007669"/>
    <property type="project" value="UniProtKB-KW"/>
</dbReference>
<evidence type="ECO:0000256" key="1">
    <source>
        <dbReference type="ARBA" id="ARBA00006479"/>
    </source>
</evidence>
<dbReference type="CDD" id="cd23763">
    <property type="entry name" value="ASKHA_ATPase_ROK"/>
    <property type="match status" value="1"/>
</dbReference>
<dbReference type="OrthoDB" id="9810372at2"/>
<sequence>MIFTGDDENTTYIGVNMSGRYIQVGRVKGEVIEQQVSRRINNREVEEVILRELISTIEEAMTPDVSSIGIGVPSVVDVKQGIVYKVINIPSWRKVQLKAILEQQFGVPVYVNNNANCFAIGEKYFGKGFPYDNMVGLIIGTGVGAGIVLNGHLFSGNNCVAGEFGLIPYKEHDYEYYCSEGYFEEKYGIKADAFLERAEDGDKIALAVFEQFGYDVGNIVKTIMYSVDPDLIVVGGALSKAFPYFEKTMWEQVRTFFYREAADRLKISQTETQDIAILGAAALCLDAKNRNIFSK</sequence>
<dbReference type="PANTHER" id="PTHR18964:SF149">
    <property type="entry name" value="BIFUNCTIONAL UDP-N-ACETYLGLUCOSAMINE 2-EPIMERASE_N-ACETYLMANNOSAMINE KINASE"/>
    <property type="match status" value="1"/>
</dbReference>
<keyword evidence="3" id="KW-1185">Reference proteome</keyword>